<organism evidence="7 8">
    <name type="scientific">Saccharothrix xinjiangensis</name>
    <dbReference type="NCBI Taxonomy" id="204798"/>
    <lineage>
        <taxon>Bacteria</taxon>
        <taxon>Bacillati</taxon>
        <taxon>Actinomycetota</taxon>
        <taxon>Actinomycetes</taxon>
        <taxon>Pseudonocardiales</taxon>
        <taxon>Pseudonocardiaceae</taxon>
        <taxon>Saccharothrix</taxon>
    </lineage>
</organism>
<keyword evidence="3" id="KW-0061">Asparagine biosynthesis</keyword>
<evidence type="ECO:0000256" key="1">
    <source>
        <dbReference type="ARBA" id="ARBA00005187"/>
    </source>
</evidence>
<feature type="region of interest" description="Disordered" evidence="5">
    <location>
        <begin position="594"/>
        <end position="614"/>
    </location>
</feature>
<dbReference type="PANTHER" id="PTHR43284">
    <property type="entry name" value="ASPARAGINE SYNTHETASE (GLUTAMINE-HYDROLYZING)"/>
    <property type="match status" value="1"/>
</dbReference>
<evidence type="ECO:0000259" key="6">
    <source>
        <dbReference type="Pfam" id="PF00733"/>
    </source>
</evidence>
<dbReference type="Proteomes" id="UP001595833">
    <property type="component" value="Unassembled WGS sequence"/>
</dbReference>
<dbReference type="InterPro" id="IPR014729">
    <property type="entry name" value="Rossmann-like_a/b/a_fold"/>
</dbReference>
<dbReference type="InterPro" id="IPR051786">
    <property type="entry name" value="ASN_synthetase/amidase"/>
</dbReference>
<evidence type="ECO:0000313" key="7">
    <source>
        <dbReference type="EMBL" id="MFC5055928.1"/>
    </source>
</evidence>
<dbReference type="PANTHER" id="PTHR43284:SF1">
    <property type="entry name" value="ASPARAGINE SYNTHETASE"/>
    <property type="match status" value="1"/>
</dbReference>
<dbReference type="RefSeq" id="WP_344039790.1">
    <property type="nucleotide sequence ID" value="NZ_BAAAKE010000018.1"/>
</dbReference>
<protein>
    <recommendedName>
        <fullName evidence="2">asparagine synthase (glutamine-hydrolyzing)</fullName>
        <ecNumber evidence="2">6.3.5.4</ecNumber>
    </recommendedName>
</protein>
<dbReference type="InterPro" id="IPR001962">
    <property type="entry name" value="Asn_synthase"/>
</dbReference>
<feature type="domain" description="Asparagine synthetase" evidence="6">
    <location>
        <begin position="209"/>
        <end position="591"/>
    </location>
</feature>
<keyword evidence="8" id="KW-1185">Reference proteome</keyword>
<comment type="pathway">
    <text evidence="1">Amino-acid biosynthesis; L-asparagine biosynthesis; L-asparagine from L-aspartate (L-Gln route): step 1/1.</text>
</comment>
<dbReference type="Pfam" id="PF00733">
    <property type="entry name" value="Asn_synthase"/>
    <property type="match status" value="1"/>
</dbReference>
<comment type="catalytic activity">
    <reaction evidence="4">
        <text>L-aspartate + L-glutamine + ATP + H2O = L-asparagine + L-glutamate + AMP + diphosphate + H(+)</text>
        <dbReference type="Rhea" id="RHEA:12228"/>
        <dbReference type="ChEBI" id="CHEBI:15377"/>
        <dbReference type="ChEBI" id="CHEBI:15378"/>
        <dbReference type="ChEBI" id="CHEBI:29985"/>
        <dbReference type="ChEBI" id="CHEBI:29991"/>
        <dbReference type="ChEBI" id="CHEBI:30616"/>
        <dbReference type="ChEBI" id="CHEBI:33019"/>
        <dbReference type="ChEBI" id="CHEBI:58048"/>
        <dbReference type="ChEBI" id="CHEBI:58359"/>
        <dbReference type="ChEBI" id="CHEBI:456215"/>
        <dbReference type="EC" id="6.3.5.4"/>
    </reaction>
</comment>
<name>A0ABV9XZU1_9PSEU</name>
<evidence type="ECO:0000256" key="2">
    <source>
        <dbReference type="ARBA" id="ARBA00012737"/>
    </source>
</evidence>
<dbReference type="SUPFAM" id="SSF52402">
    <property type="entry name" value="Adenine nucleotide alpha hydrolases-like"/>
    <property type="match status" value="1"/>
</dbReference>
<keyword evidence="3" id="KW-0028">Amino-acid biosynthesis</keyword>
<gene>
    <name evidence="7" type="ORF">ACFPFM_19485</name>
</gene>
<dbReference type="Gene3D" id="3.40.50.620">
    <property type="entry name" value="HUPs"/>
    <property type="match status" value="2"/>
</dbReference>
<sequence>MTEGWLALPDTVAAGSWIGAARAGSEVVSHASGRPWLVGRWQPGECTVAEAGLVRVAVIGCCPVTATRLCGMVAGVRRVAELDAVARALPGSVHVVASVEGVLRVQGGLAGLRQVFHARRDGITVAGDRADVLAALVGAEVDERMLAARIACGPRLPSPLGERSMWRGVRALEPDHYLHVDTCGDATAVRWWRPPAPDTSLDAGAGVVGEALHHAVAARTGAAGASSADLSGGMDSTSLCFLAARDTPGLVTFRSGEIEAGNDDAGFAALAIRALPRAEHLVLPPADMPTVYADPTRTGDAEAPYPFARTHAITLHTAAVLAGRGSRRHLAGHGGDELFHEGFAYLRDTLRHHPLTGFAHLRGHRALHRWPLAATVTALTDNRTLAGWWRDQARCLTDPPPARRTPTLGWGSPLRAADWVTPAAVEAARGLLLDTAGHARPLADERGQHATLAVLRTMGPAYRRLARLFATAGITLEMPYFDDRVIEAALSVRPHERRTPGRYKPLLAEAMRGVLPPEIAGRSTKGEFGENRRIGLRRNLPALLDMFADSALAAQGVIDVDVLRARLLAPQVDNSTAFALERLLGCETWLRTTTTNTNTVSPGSGKTDEPATAS</sequence>
<evidence type="ECO:0000313" key="8">
    <source>
        <dbReference type="Proteomes" id="UP001595833"/>
    </source>
</evidence>
<evidence type="ECO:0000256" key="3">
    <source>
        <dbReference type="ARBA" id="ARBA00022888"/>
    </source>
</evidence>
<proteinExistence type="predicted"/>
<dbReference type="EC" id="6.3.5.4" evidence="2"/>
<dbReference type="EMBL" id="JBHSJB010000017">
    <property type="protein sequence ID" value="MFC5055928.1"/>
    <property type="molecule type" value="Genomic_DNA"/>
</dbReference>
<accession>A0ABV9XZU1</accession>
<reference evidence="8" key="1">
    <citation type="journal article" date="2019" name="Int. J. Syst. Evol. Microbiol.">
        <title>The Global Catalogue of Microorganisms (GCM) 10K type strain sequencing project: providing services to taxonomists for standard genome sequencing and annotation.</title>
        <authorList>
            <consortium name="The Broad Institute Genomics Platform"/>
            <consortium name="The Broad Institute Genome Sequencing Center for Infectious Disease"/>
            <person name="Wu L."/>
            <person name="Ma J."/>
        </authorList>
    </citation>
    <scope>NUCLEOTIDE SEQUENCE [LARGE SCALE GENOMIC DNA]</scope>
    <source>
        <strain evidence="8">KCTC 12848</strain>
    </source>
</reference>
<comment type="caution">
    <text evidence="7">The sequence shown here is derived from an EMBL/GenBank/DDBJ whole genome shotgun (WGS) entry which is preliminary data.</text>
</comment>
<evidence type="ECO:0000256" key="5">
    <source>
        <dbReference type="SAM" id="MobiDB-lite"/>
    </source>
</evidence>
<evidence type="ECO:0000256" key="4">
    <source>
        <dbReference type="ARBA" id="ARBA00048741"/>
    </source>
</evidence>